<name>A0A6J5RT39_9CAUD</name>
<organism evidence="1">
    <name type="scientific">uncultured Caudovirales phage</name>
    <dbReference type="NCBI Taxonomy" id="2100421"/>
    <lineage>
        <taxon>Viruses</taxon>
        <taxon>Duplodnaviria</taxon>
        <taxon>Heunggongvirae</taxon>
        <taxon>Uroviricota</taxon>
        <taxon>Caudoviricetes</taxon>
        <taxon>Peduoviridae</taxon>
        <taxon>Maltschvirus</taxon>
        <taxon>Maltschvirus maltsch</taxon>
    </lineage>
</organism>
<sequence length="47" mass="5347">MGYAESIPLDQCDKCDMCERIKPKVELHSIKADGLDLIYLCDECFHG</sequence>
<accession>A0A6J5RT39</accession>
<protein>
    <submittedName>
        <fullName evidence="1">Uncharacterized protein</fullName>
    </submittedName>
</protein>
<evidence type="ECO:0000313" key="1">
    <source>
        <dbReference type="EMBL" id="CAB4195054.1"/>
    </source>
</evidence>
<gene>
    <name evidence="1" type="ORF">UFOVP1281_22</name>
</gene>
<proteinExistence type="predicted"/>
<reference evidence="1" key="1">
    <citation type="submission" date="2020-05" db="EMBL/GenBank/DDBJ databases">
        <authorList>
            <person name="Chiriac C."/>
            <person name="Salcher M."/>
            <person name="Ghai R."/>
            <person name="Kavagutti S V."/>
        </authorList>
    </citation>
    <scope>NUCLEOTIDE SEQUENCE</scope>
</reference>
<dbReference type="EMBL" id="LR797227">
    <property type="protein sequence ID" value="CAB4195054.1"/>
    <property type="molecule type" value="Genomic_DNA"/>
</dbReference>